<dbReference type="OrthoDB" id="238199at2157"/>
<feature type="compositionally biased region" description="Acidic residues" evidence="1">
    <location>
        <begin position="92"/>
        <end position="138"/>
    </location>
</feature>
<feature type="region of interest" description="Disordered" evidence="1">
    <location>
        <begin position="87"/>
        <end position="153"/>
    </location>
</feature>
<accession>A0A2A2FF03</accession>
<organism evidence="2 3">
    <name type="scientific">Halorubrum salipaludis</name>
    <dbReference type="NCBI Taxonomy" id="2032630"/>
    <lineage>
        <taxon>Archaea</taxon>
        <taxon>Methanobacteriati</taxon>
        <taxon>Methanobacteriota</taxon>
        <taxon>Stenosarchaea group</taxon>
        <taxon>Halobacteria</taxon>
        <taxon>Halobacteriales</taxon>
        <taxon>Haloferacaceae</taxon>
        <taxon>Halorubrum</taxon>
    </lineage>
</organism>
<dbReference type="Proteomes" id="UP000218083">
    <property type="component" value="Unassembled WGS sequence"/>
</dbReference>
<proteinExistence type="predicted"/>
<dbReference type="RefSeq" id="WP_095636449.1">
    <property type="nucleotide sequence ID" value="NZ_NSKC01000003.1"/>
</dbReference>
<evidence type="ECO:0000313" key="3">
    <source>
        <dbReference type="Proteomes" id="UP000218083"/>
    </source>
</evidence>
<reference evidence="2 3" key="1">
    <citation type="submission" date="2017-08" db="EMBL/GenBank/DDBJ databases">
        <title>The strain WRN001 was isolated from Binhai saline alkaline soil, Tianjin, China.</title>
        <authorList>
            <person name="Liu D."/>
            <person name="Zhang G."/>
        </authorList>
    </citation>
    <scope>NUCLEOTIDE SEQUENCE [LARGE SCALE GENOMIC DNA]</scope>
    <source>
        <strain evidence="2 3">WN019</strain>
    </source>
</reference>
<evidence type="ECO:0000256" key="1">
    <source>
        <dbReference type="SAM" id="MobiDB-lite"/>
    </source>
</evidence>
<gene>
    <name evidence="2" type="ORF">CK500_06550</name>
</gene>
<dbReference type="AlphaFoldDB" id="A0A2A2FF03"/>
<keyword evidence="3" id="KW-1185">Reference proteome</keyword>
<name>A0A2A2FF03_9EURY</name>
<evidence type="ECO:0000313" key="2">
    <source>
        <dbReference type="EMBL" id="PAU84091.1"/>
    </source>
</evidence>
<comment type="caution">
    <text evidence="2">The sequence shown here is derived from an EMBL/GenBank/DDBJ whole genome shotgun (WGS) entry which is preliminary data.</text>
</comment>
<protein>
    <submittedName>
        <fullName evidence="2">Uncharacterized protein</fullName>
    </submittedName>
</protein>
<dbReference type="EMBL" id="NSKC01000003">
    <property type="protein sequence ID" value="PAU84091.1"/>
    <property type="molecule type" value="Genomic_DNA"/>
</dbReference>
<sequence>MSRTRTYRCLNCLEHTVSREFDTSHLSVTCPNCESFERFVNEAVYRQFRAFEESPPPELDWERLDRTEKLVVAERIARSTKTIEDFAIVERDGEDDEAADEETGEVEAEDDEAADEETGEVEAEDDEAADEETEEGEAEDGRSADDAESPTPE</sequence>